<dbReference type="Pfam" id="PF02826">
    <property type="entry name" value="2-Hacid_dh_C"/>
    <property type="match status" value="1"/>
</dbReference>
<dbReference type="EMBL" id="JAJADR010000001">
    <property type="protein sequence ID" value="MCB2407330.1"/>
    <property type="molecule type" value="Genomic_DNA"/>
</dbReference>
<dbReference type="Gene3D" id="3.40.50.720">
    <property type="entry name" value="NAD(P)-binding Rossmann-like Domain"/>
    <property type="match status" value="2"/>
</dbReference>
<dbReference type="Pfam" id="PF00389">
    <property type="entry name" value="2-Hacid_dh"/>
    <property type="match status" value="1"/>
</dbReference>
<dbReference type="RefSeq" id="WP_226172913.1">
    <property type="nucleotide sequence ID" value="NZ_JAJADR010000001.1"/>
</dbReference>
<dbReference type="InterPro" id="IPR058205">
    <property type="entry name" value="D-LDH-like"/>
</dbReference>
<dbReference type="InterPro" id="IPR006140">
    <property type="entry name" value="D-isomer_DH_NAD-bd"/>
</dbReference>
<proteinExistence type="inferred from homology"/>
<evidence type="ECO:0000259" key="5">
    <source>
        <dbReference type="Pfam" id="PF02826"/>
    </source>
</evidence>
<dbReference type="SUPFAM" id="SSF51735">
    <property type="entry name" value="NAD(P)-binding Rossmann-fold domains"/>
    <property type="match status" value="1"/>
</dbReference>
<dbReference type="PANTHER" id="PTHR43026:SF1">
    <property type="entry name" value="2-HYDROXYACID DEHYDROGENASE HOMOLOG 1-RELATED"/>
    <property type="match status" value="1"/>
</dbReference>
<comment type="similarity">
    <text evidence="1 3">Belongs to the D-isomer specific 2-hydroxyacid dehydrogenase family.</text>
</comment>
<dbReference type="SUPFAM" id="SSF52283">
    <property type="entry name" value="Formate/glycerate dehydrogenase catalytic domain-like"/>
    <property type="match status" value="1"/>
</dbReference>
<dbReference type="CDD" id="cd12183">
    <property type="entry name" value="LDH_like_2"/>
    <property type="match status" value="1"/>
</dbReference>
<protein>
    <submittedName>
        <fullName evidence="6">2-hydroxyacid dehydrogenase</fullName>
    </submittedName>
</protein>
<evidence type="ECO:0000256" key="1">
    <source>
        <dbReference type="ARBA" id="ARBA00005854"/>
    </source>
</evidence>
<dbReference type="Proteomes" id="UP001165296">
    <property type="component" value="Unassembled WGS sequence"/>
</dbReference>
<keyword evidence="7" id="KW-1185">Reference proteome</keyword>
<dbReference type="PANTHER" id="PTHR43026">
    <property type="entry name" value="2-HYDROXYACID DEHYDROGENASE HOMOLOG 1-RELATED"/>
    <property type="match status" value="1"/>
</dbReference>
<evidence type="ECO:0000256" key="3">
    <source>
        <dbReference type="RuleBase" id="RU003719"/>
    </source>
</evidence>
<feature type="domain" description="D-isomer specific 2-hydroxyacid dehydrogenase catalytic" evidence="4">
    <location>
        <begin position="14"/>
        <end position="327"/>
    </location>
</feature>
<keyword evidence="2" id="KW-0520">NAD</keyword>
<reference evidence="6" key="1">
    <citation type="submission" date="2021-10" db="EMBL/GenBank/DDBJ databases">
        <authorList>
            <person name="Dean J.D."/>
            <person name="Kim M.K."/>
            <person name="Newey C.N."/>
            <person name="Stoker T.S."/>
            <person name="Thompson D.W."/>
            <person name="Grose J.H."/>
        </authorList>
    </citation>
    <scope>NUCLEOTIDE SEQUENCE</scope>
    <source>
        <strain evidence="6">BT178</strain>
    </source>
</reference>
<evidence type="ECO:0000313" key="7">
    <source>
        <dbReference type="Proteomes" id="UP001165296"/>
    </source>
</evidence>
<comment type="caution">
    <text evidence="6">The sequence shown here is derived from an EMBL/GenBank/DDBJ whole genome shotgun (WGS) entry which is preliminary data.</text>
</comment>
<accession>A0ABS8AMB2</accession>
<dbReference type="InterPro" id="IPR029752">
    <property type="entry name" value="D-isomer_DH_CS1"/>
</dbReference>
<dbReference type="PROSITE" id="PS00065">
    <property type="entry name" value="D_2_HYDROXYACID_DH_1"/>
    <property type="match status" value="1"/>
</dbReference>
<evidence type="ECO:0000259" key="4">
    <source>
        <dbReference type="Pfam" id="PF00389"/>
    </source>
</evidence>
<feature type="domain" description="D-isomer specific 2-hydroxyacid dehydrogenase NAD-binding" evidence="5">
    <location>
        <begin position="109"/>
        <end position="297"/>
    </location>
</feature>
<gene>
    <name evidence="6" type="ORF">LGH74_05025</name>
</gene>
<dbReference type="InterPro" id="IPR006139">
    <property type="entry name" value="D-isomer_2_OHA_DH_cat_dom"/>
</dbReference>
<organism evidence="6 7">
    <name type="scientific">Hymenobacter lucidus</name>
    <dbReference type="NCBI Taxonomy" id="2880930"/>
    <lineage>
        <taxon>Bacteria</taxon>
        <taxon>Pseudomonadati</taxon>
        <taxon>Bacteroidota</taxon>
        <taxon>Cytophagia</taxon>
        <taxon>Cytophagales</taxon>
        <taxon>Hymenobacteraceae</taxon>
        <taxon>Hymenobacter</taxon>
    </lineage>
</organism>
<name>A0ABS8AMB2_9BACT</name>
<dbReference type="InterPro" id="IPR036291">
    <property type="entry name" value="NAD(P)-bd_dom_sf"/>
</dbReference>
<evidence type="ECO:0000313" key="6">
    <source>
        <dbReference type="EMBL" id="MCB2407330.1"/>
    </source>
</evidence>
<keyword evidence="3" id="KW-0560">Oxidoreductase</keyword>
<sequence length="344" mass="37129">MKTTVFSTKPFEQAYLSAALDSEHPLHFVEANLSVETASLAQGSEAVAIFSTDDASAPVLDALYAQGVRFIAIRATGHDQVDLAHAQQLGLRVANVPEYSPYAIAEHALALMLALNRRLIQADRQLRAYDFRLDELIGFDLHGKTVGIIGLGHIGGIVAGILKGFGCRLLGYDPLPNPELTARHGLAYTTLDELCAEADIITLHAPMVPHAPYLINAARLARMKPGVMLINTSRGGELDTEAALAALDSGQLGYLGLDVYEREQALFFQDHSQQPPADAVFARLLTYPNVLITGHQAFLTQEALRNIATTTRQNLDAWAAGRPLATELTHAEPKSVVSQPGLLV</sequence>
<evidence type="ECO:0000256" key="2">
    <source>
        <dbReference type="ARBA" id="ARBA00023027"/>
    </source>
</evidence>